<protein>
    <submittedName>
        <fullName evidence="1">Phage portal protein, SPP1 Gp6-like</fullName>
    </submittedName>
</protein>
<dbReference type="InterPro" id="IPR021145">
    <property type="entry name" value="Portal_protein_SPP1_Gp6-like"/>
</dbReference>
<evidence type="ECO:0000313" key="2">
    <source>
        <dbReference type="Proteomes" id="UP000199520"/>
    </source>
</evidence>
<dbReference type="Proteomes" id="UP000199520">
    <property type="component" value="Unassembled WGS sequence"/>
</dbReference>
<dbReference type="AlphaFoldDB" id="A0A1I4QDS1"/>
<dbReference type="RefSeq" id="WP_139214860.1">
    <property type="nucleotide sequence ID" value="NZ_FOTS01000094.1"/>
</dbReference>
<name>A0A1I4QDS1_9FIRM</name>
<proteinExistence type="predicted"/>
<sequence>EMRDRLEIGQMISSTTYKTGLSDFAIVQLPNVQASGNIHGRDDYTPIDPIIMELISRVGQIAKILDKHASPSMEAPDSAFQVDNDTGEYTLKAGDAFIRNSKEDAETRYITWDGNLEAAFKEFDMLLNQLYSVSEMGAAIFGDLKGSIPPSGAALRRLMVNPLMKVGRIRNHADPVVKKIIALLSEVTPSVSGLKRSDIEIQWQDGLPNDPLEEAQIMNLRVQAPTMSATTAMQRYDNMGIEQAEEELGRIQEQALTANPVLTSAVNENKEV</sequence>
<dbReference type="Pfam" id="PF05133">
    <property type="entry name" value="SPP1_portal"/>
    <property type="match status" value="1"/>
</dbReference>
<feature type="non-terminal residue" evidence="1">
    <location>
        <position position="1"/>
    </location>
</feature>
<dbReference type="EMBL" id="FOTS01000094">
    <property type="protein sequence ID" value="SFM37773.1"/>
    <property type="molecule type" value="Genomic_DNA"/>
</dbReference>
<dbReference type="STRING" id="1123291.SAMN04490355_109414"/>
<keyword evidence="2" id="KW-1185">Reference proteome</keyword>
<accession>A0A1I4QDS1</accession>
<gene>
    <name evidence="1" type="ORF">SAMN04490355_109414</name>
</gene>
<organism evidence="1 2">
    <name type="scientific">Pelosinus propionicus DSM 13327</name>
    <dbReference type="NCBI Taxonomy" id="1123291"/>
    <lineage>
        <taxon>Bacteria</taxon>
        <taxon>Bacillati</taxon>
        <taxon>Bacillota</taxon>
        <taxon>Negativicutes</taxon>
        <taxon>Selenomonadales</taxon>
        <taxon>Sporomusaceae</taxon>
        <taxon>Pelosinus</taxon>
    </lineage>
</organism>
<reference evidence="2" key="1">
    <citation type="submission" date="2016-10" db="EMBL/GenBank/DDBJ databases">
        <authorList>
            <person name="Varghese N."/>
            <person name="Submissions S."/>
        </authorList>
    </citation>
    <scope>NUCLEOTIDE SEQUENCE [LARGE SCALE GENOMIC DNA]</scope>
    <source>
        <strain evidence="2">DSM 13327</strain>
    </source>
</reference>
<dbReference type="OrthoDB" id="2514584at2"/>
<evidence type="ECO:0000313" key="1">
    <source>
        <dbReference type="EMBL" id="SFM37773.1"/>
    </source>
</evidence>